<feature type="compositionally biased region" description="Pro residues" evidence="1">
    <location>
        <begin position="260"/>
        <end position="272"/>
    </location>
</feature>
<name>A0A6G1GT81_9PEZI</name>
<evidence type="ECO:0000313" key="3">
    <source>
        <dbReference type="Proteomes" id="UP000800041"/>
    </source>
</evidence>
<sequence>MINTQPRTSIAEPFNRSDFLDQADDIVTMSAHAVSSSRPPELVIKPIGRIGTTLSDGSTTSTQIEYDVKERCACRQPESLHVRLSRSKPTLVPCNFCGQTWLELQPTPKSPKRGSNREDEMEPGPLKRRRTERGTGGIRGDVPEHADQPQFLGEQSKTTTLRQSYDSNLPADTTTVPQGGACHHGNTLLTAPGRPSSHEHQLTAPNHPEKPVAHENLIRRGSKKVKVLGKKLFLHIWNKDVMSRQLPKVDIIPPDEHRPQNPPTDPGNPLPPDARSDGTENIIMPLHSDENVPHAGVTRGEESDTRSTTPGDESLADFAEASELSSTETNKRVGRRSISSDKRGTCPDDCPCRCHRRTSNTSGIASGSAGGRADLERETGEGPIENSNPRRRSASDLTGTGSWAEHLSTCNVNGYIGVLILGRFPF</sequence>
<feature type="compositionally biased region" description="Basic and acidic residues" evidence="1">
    <location>
        <begin position="196"/>
        <end position="218"/>
    </location>
</feature>
<accession>A0A6G1GT81</accession>
<gene>
    <name evidence="2" type="ORF">K402DRAFT_406469</name>
</gene>
<feature type="region of interest" description="Disordered" evidence="1">
    <location>
        <begin position="251"/>
        <end position="398"/>
    </location>
</feature>
<evidence type="ECO:0000256" key="1">
    <source>
        <dbReference type="SAM" id="MobiDB-lite"/>
    </source>
</evidence>
<reference evidence="2" key="1">
    <citation type="journal article" date="2020" name="Stud. Mycol.">
        <title>101 Dothideomycetes genomes: a test case for predicting lifestyles and emergence of pathogens.</title>
        <authorList>
            <person name="Haridas S."/>
            <person name="Albert R."/>
            <person name="Binder M."/>
            <person name="Bloem J."/>
            <person name="Labutti K."/>
            <person name="Salamov A."/>
            <person name="Andreopoulos B."/>
            <person name="Baker S."/>
            <person name="Barry K."/>
            <person name="Bills G."/>
            <person name="Bluhm B."/>
            <person name="Cannon C."/>
            <person name="Castanera R."/>
            <person name="Culley D."/>
            <person name="Daum C."/>
            <person name="Ezra D."/>
            <person name="Gonzalez J."/>
            <person name="Henrissat B."/>
            <person name="Kuo A."/>
            <person name="Liang C."/>
            <person name="Lipzen A."/>
            <person name="Lutzoni F."/>
            <person name="Magnuson J."/>
            <person name="Mondo S."/>
            <person name="Nolan M."/>
            <person name="Ohm R."/>
            <person name="Pangilinan J."/>
            <person name="Park H.-J."/>
            <person name="Ramirez L."/>
            <person name="Alfaro M."/>
            <person name="Sun H."/>
            <person name="Tritt A."/>
            <person name="Yoshinaga Y."/>
            <person name="Zwiers L.-H."/>
            <person name="Turgeon B."/>
            <person name="Goodwin S."/>
            <person name="Spatafora J."/>
            <person name="Crous P."/>
            <person name="Grigoriev I."/>
        </authorList>
    </citation>
    <scope>NUCLEOTIDE SEQUENCE</scope>
    <source>
        <strain evidence="2">CBS 113979</strain>
    </source>
</reference>
<proteinExistence type="predicted"/>
<keyword evidence="3" id="KW-1185">Reference proteome</keyword>
<dbReference type="Proteomes" id="UP000800041">
    <property type="component" value="Unassembled WGS sequence"/>
</dbReference>
<dbReference type="EMBL" id="ML977171">
    <property type="protein sequence ID" value="KAF1984014.1"/>
    <property type="molecule type" value="Genomic_DNA"/>
</dbReference>
<organism evidence="2 3">
    <name type="scientific">Aulographum hederae CBS 113979</name>
    <dbReference type="NCBI Taxonomy" id="1176131"/>
    <lineage>
        <taxon>Eukaryota</taxon>
        <taxon>Fungi</taxon>
        <taxon>Dikarya</taxon>
        <taxon>Ascomycota</taxon>
        <taxon>Pezizomycotina</taxon>
        <taxon>Dothideomycetes</taxon>
        <taxon>Pleosporomycetidae</taxon>
        <taxon>Aulographales</taxon>
        <taxon>Aulographaceae</taxon>
    </lineage>
</organism>
<protein>
    <submittedName>
        <fullName evidence="2">Uncharacterized protein</fullName>
    </submittedName>
</protein>
<feature type="compositionally biased region" description="Polar residues" evidence="1">
    <location>
        <begin position="153"/>
        <end position="177"/>
    </location>
</feature>
<feature type="compositionally biased region" description="Basic and acidic residues" evidence="1">
    <location>
        <begin position="338"/>
        <end position="352"/>
    </location>
</feature>
<evidence type="ECO:0000313" key="2">
    <source>
        <dbReference type="EMBL" id="KAF1984014.1"/>
    </source>
</evidence>
<feature type="region of interest" description="Disordered" evidence="1">
    <location>
        <begin position="102"/>
        <end position="218"/>
    </location>
</feature>
<dbReference type="AlphaFoldDB" id="A0A6G1GT81"/>